<dbReference type="Pfam" id="PF05118">
    <property type="entry name" value="Asp_Arg_Hydrox"/>
    <property type="match status" value="1"/>
</dbReference>
<evidence type="ECO:0000259" key="4">
    <source>
        <dbReference type="Pfam" id="PF05118"/>
    </source>
</evidence>
<dbReference type="RefSeq" id="WP_167083119.1">
    <property type="nucleotide sequence ID" value="NZ_BAAADC010000001.1"/>
</dbReference>
<dbReference type="Gene3D" id="2.60.120.330">
    <property type="entry name" value="B-lactam Antibiotic, Isopenicillin N Synthase, Chain"/>
    <property type="match status" value="1"/>
</dbReference>
<dbReference type="GO" id="GO:0051213">
    <property type="term" value="F:dioxygenase activity"/>
    <property type="evidence" value="ECO:0007669"/>
    <property type="project" value="UniProtKB-KW"/>
</dbReference>
<keyword evidence="6" id="KW-1185">Reference proteome</keyword>
<evidence type="ECO:0000313" key="6">
    <source>
        <dbReference type="Proteomes" id="UP000570514"/>
    </source>
</evidence>
<accession>A0A846N0I3</accession>
<gene>
    <name evidence="5" type="ORF">FHS83_002313</name>
</gene>
<dbReference type="EMBL" id="JAASRM010000001">
    <property type="protein sequence ID" value="NIK88995.1"/>
    <property type="molecule type" value="Genomic_DNA"/>
</dbReference>
<evidence type="ECO:0000256" key="1">
    <source>
        <dbReference type="ARBA" id="ARBA00007730"/>
    </source>
</evidence>
<dbReference type="SUPFAM" id="SSF51197">
    <property type="entry name" value="Clavaminate synthase-like"/>
    <property type="match status" value="1"/>
</dbReference>
<sequence>MSASGGGDPRIFNIRQAALGAAAAGRLDEAARLWDQLLRLFPNHPEALHFMAQRALQKGDAKTARGLLETAVRAAPRDPVLHLALAYACRVLGDDGAEMEALTGALIADPYCYPALLAKAAAFSRHGLKRQAARLYKDALAIVPPDERLSPQLREEVAVARAAVRANMESLDSFLANRLGALNERFSAAQTARVLEAKEAMIGRTRIYASEASLYRVPGLPAVPFFDRSFFPWMEALEAQTDIIRDELVALLDTRGDDFAPYLNYPAGAPLEQWKELNRSPRWTTLYLFKDGAPVEEHCALCPLTAAALDQVPLAVIPGAEPTAMFSALEPHTTIPAHTGITNARAVVHLPLILPGDCRFRVGNETRPWKMGEAWAFDDSIEHEAVNGSGERRVILIFNVWNPYLSEVERDYAAALISGYYAYLAEEGA</sequence>
<dbReference type="AlphaFoldDB" id="A0A846N0I3"/>
<dbReference type="GO" id="GO:0016020">
    <property type="term" value="C:membrane"/>
    <property type="evidence" value="ECO:0007669"/>
    <property type="project" value="TreeGrafter"/>
</dbReference>
<evidence type="ECO:0000313" key="5">
    <source>
        <dbReference type="EMBL" id="NIK88995.1"/>
    </source>
</evidence>
<dbReference type="InterPro" id="IPR011990">
    <property type="entry name" value="TPR-like_helical_dom_sf"/>
</dbReference>
<keyword evidence="2" id="KW-0223">Dioxygenase</keyword>
<dbReference type="Proteomes" id="UP000570514">
    <property type="component" value="Unassembled WGS sequence"/>
</dbReference>
<comment type="similarity">
    <text evidence="1">Belongs to the aspartyl/asparaginyl beta-hydroxylase family.</text>
</comment>
<evidence type="ECO:0000256" key="3">
    <source>
        <dbReference type="ARBA" id="ARBA00023002"/>
    </source>
</evidence>
<reference evidence="5 6" key="1">
    <citation type="submission" date="2020-03" db="EMBL/GenBank/DDBJ databases">
        <title>Genomic Encyclopedia of Type Strains, Phase IV (KMG-IV): sequencing the most valuable type-strain genomes for metagenomic binning, comparative biology and taxonomic classification.</title>
        <authorList>
            <person name="Goeker M."/>
        </authorList>
    </citation>
    <scope>NUCLEOTIDE SEQUENCE [LARGE SCALE GENOMIC DNA]</scope>
    <source>
        <strain evidence="5 6">DSM 19867</strain>
    </source>
</reference>
<organism evidence="5 6">
    <name type="scientific">Rhizomicrobium palustre</name>
    <dbReference type="NCBI Taxonomy" id="189966"/>
    <lineage>
        <taxon>Bacteria</taxon>
        <taxon>Pseudomonadati</taxon>
        <taxon>Pseudomonadota</taxon>
        <taxon>Alphaproteobacteria</taxon>
        <taxon>Micropepsales</taxon>
        <taxon>Micropepsaceae</taxon>
        <taxon>Rhizomicrobium</taxon>
    </lineage>
</organism>
<comment type="caution">
    <text evidence="5">The sequence shown here is derived from an EMBL/GenBank/DDBJ whole genome shotgun (WGS) entry which is preliminary data.</text>
</comment>
<keyword evidence="3" id="KW-0560">Oxidoreductase</keyword>
<dbReference type="InterPro" id="IPR007803">
    <property type="entry name" value="Asp/Arg/Pro-Hydrxlase"/>
</dbReference>
<dbReference type="Pfam" id="PF14559">
    <property type="entry name" value="TPR_19"/>
    <property type="match status" value="1"/>
</dbReference>
<name>A0A846N0I3_9PROT</name>
<protein>
    <submittedName>
        <fullName evidence="5">Aspartyl/asparaginyl beta-hydroxylase (Cupin superfamily)</fullName>
    </submittedName>
</protein>
<dbReference type="PANTHER" id="PTHR46332:SF5">
    <property type="entry name" value="ASPARTATE BETA-HYDROXYLASE DOMAIN CONTAINING 2"/>
    <property type="match status" value="1"/>
</dbReference>
<proteinExistence type="inferred from homology"/>
<dbReference type="SUPFAM" id="SSF48452">
    <property type="entry name" value="TPR-like"/>
    <property type="match status" value="1"/>
</dbReference>
<evidence type="ECO:0000256" key="2">
    <source>
        <dbReference type="ARBA" id="ARBA00022964"/>
    </source>
</evidence>
<dbReference type="InterPro" id="IPR051821">
    <property type="entry name" value="Asp/Asn_beta-hydroxylase"/>
</dbReference>
<feature type="domain" description="Aspartyl/asparaginy/proline hydroxylase" evidence="4">
    <location>
        <begin position="239"/>
        <end position="403"/>
    </location>
</feature>
<dbReference type="InterPro" id="IPR027443">
    <property type="entry name" value="IPNS-like_sf"/>
</dbReference>
<dbReference type="Gene3D" id="1.25.40.10">
    <property type="entry name" value="Tetratricopeptide repeat domain"/>
    <property type="match status" value="1"/>
</dbReference>
<dbReference type="PANTHER" id="PTHR46332">
    <property type="entry name" value="ASPARTATE BETA-HYDROXYLASE DOMAIN-CONTAINING PROTEIN 2"/>
    <property type="match status" value="1"/>
</dbReference>